<organism evidence="1 2">
    <name type="scientific">Sphenodon punctatus</name>
    <name type="common">Tuatara</name>
    <name type="synonym">Hatteria punctata</name>
    <dbReference type="NCBI Taxonomy" id="8508"/>
    <lineage>
        <taxon>Eukaryota</taxon>
        <taxon>Metazoa</taxon>
        <taxon>Chordata</taxon>
        <taxon>Craniata</taxon>
        <taxon>Vertebrata</taxon>
        <taxon>Euteleostomi</taxon>
        <taxon>Lepidosauria</taxon>
        <taxon>Sphenodontia</taxon>
        <taxon>Sphenodontidae</taxon>
        <taxon>Sphenodon</taxon>
    </lineage>
</organism>
<dbReference type="OMA" id="NPAWAES"/>
<sequence>MAAAAAAEAGPEEPSASFQRYLTRLGALRPLPSPDCESGRRTELHLLFDQLICENCGPVGAAPGPSPQDVCALLVQACRLVPLNQEHLVSKVCQLIHHLLNRFQVRRSG</sequence>
<dbReference type="InterPro" id="IPR052107">
    <property type="entry name" value="HEAT6"/>
</dbReference>
<dbReference type="AlphaFoldDB" id="A0A8D0FZK7"/>
<dbReference type="Proteomes" id="UP000694392">
    <property type="component" value="Unplaced"/>
</dbReference>
<accession>A0A8D0FZK7</accession>
<name>A0A8D0FZK7_SPHPU</name>
<proteinExistence type="predicted"/>
<dbReference type="PANTHER" id="PTHR13366:SF0">
    <property type="entry name" value="HEAT REPEAT-CONTAINING PROTEIN 6"/>
    <property type="match status" value="1"/>
</dbReference>
<evidence type="ECO:0000313" key="2">
    <source>
        <dbReference type="Proteomes" id="UP000694392"/>
    </source>
</evidence>
<keyword evidence="2" id="KW-1185">Reference proteome</keyword>
<protein>
    <submittedName>
        <fullName evidence="1">Uncharacterized protein</fullName>
    </submittedName>
</protein>
<reference evidence="1" key="2">
    <citation type="submission" date="2025-09" db="UniProtKB">
        <authorList>
            <consortium name="Ensembl"/>
        </authorList>
    </citation>
    <scope>IDENTIFICATION</scope>
</reference>
<dbReference type="GeneTree" id="ENSGT01030000238029"/>
<reference evidence="1" key="1">
    <citation type="submission" date="2025-08" db="UniProtKB">
        <authorList>
            <consortium name="Ensembl"/>
        </authorList>
    </citation>
    <scope>IDENTIFICATION</scope>
</reference>
<dbReference type="PANTHER" id="PTHR13366">
    <property type="entry name" value="MALARIA ANTIGEN-RELATED"/>
    <property type="match status" value="1"/>
</dbReference>
<evidence type="ECO:0000313" key="1">
    <source>
        <dbReference type="Ensembl" id="ENSSPUP00000000985.1"/>
    </source>
</evidence>
<dbReference type="Ensembl" id="ENSSPUT00000001038.1">
    <property type="protein sequence ID" value="ENSSPUP00000000985.1"/>
    <property type="gene ID" value="ENSSPUG00000000789.1"/>
</dbReference>